<evidence type="ECO:0000313" key="8">
    <source>
        <dbReference type="Proteomes" id="UP001201873"/>
    </source>
</evidence>
<accession>A0ABT0K3H7</accession>
<evidence type="ECO:0000256" key="1">
    <source>
        <dbReference type="ARBA" id="ARBA00004496"/>
    </source>
</evidence>
<keyword evidence="2 6" id="KW-0963">Cytoplasm</keyword>
<dbReference type="PANTHER" id="PTHR28511:SF1">
    <property type="entry name" value="ENDONUCLEASE V"/>
    <property type="match status" value="1"/>
</dbReference>
<dbReference type="Pfam" id="PF04493">
    <property type="entry name" value="Endonuclease_5"/>
    <property type="match status" value="1"/>
</dbReference>
<comment type="subcellular location">
    <subcellularLocation>
        <location evidence="1 6">Cytoplasm</location>
    </subcellularLocation>
</comment>
<evidence type="ECO:0000256" key="4">
    <source>
        <dbReference type="ARBA" id="ARBA00022759"/>
    </source>
</evidence>
<keyword evidence="4 6" id="KW-0255">Endonuclease</keyword>
<keyword evidence="3 6" id="KW-0540">Nuclease</keyword>
<dbReference type="InterPro" id="IPR007581">
    <property type="entry name" value="Endonuclease-V"/>
</dbReference>
<dbReference type="CDD" id="cd06559">
    <property type="entry name" value="Endonuclease_V"/>
    <property type="match status" value="1"/>
</dbReference>
<evidence type="ECO:0000313" key="7">
    <source>
        <dbReference type="EMBL" id="MCK9878372.1"/>
    </source>
</evidence>
<feature type="site" description="Interaction with target DNA" evidence="6">
    <location>
        <position position="80"/>
    </location>
</feature>
<dbReference type="Proteomes" id="UP001201873">
    <property type="component" value="Unassembled WGS sequence"/>
</dbReference>
<evidence type="ECO:0000256" key="5">
    <source>
        <dbReference type="ARBA" id="ARBA00022801"/>
    </source>
</evidence>
<name>A0ABT0K3H7_9ACTN</name>
<evidence type="ECO:0000256" key="3">
    <source>
        <dbReference type="ARBA" id="ARBA00022722"/>
    </source>
</evidence>
<dbReference type="EC" id="3.1.21.7" evidence="6"/>
<evidence type="ECO:0000256" key="6">
    <source>
        <dbReference type="HAMAP-Rule" id="MF_00801"/>
    </source>
</evidence>
<dbReference type="EMBL" id="JALKFT010000032">
    <property type="protein sequence ID" value="MCK9878372.1"/>
    <property type="molecule type" value="Genomic_DNA"/>
</dbReference>
<feature type="binding site" evidence="6">
    <location>
        <position position="114"/>
    </location>
    <ligand>
        <name>Mg(2+)</name>
        <dbReference type="ChEBI" id="CHEBI:18420"/>
    </ligand>
</feature>
<comment type="caution">
    <text evidence="7">The sequence shown here is derived from an EMBL/GenBank/DDBJ whole genome shotgun (WGS) entry which is preliminary data.</text>
</comment>
<feature type="binding site" evidence="6">
    <location>
        <position position="42"/>
    </location>
    <ligand>
        <name>Mg(2+)</name>
        <dbReference type="ChEBI" id="CHEBI:18420"/>
    </ligand>
</feature>
<dbReference type="RefSeq" id="WP_248826488.1">
    <property type="nucleotide sequence ID" value="NZ_JALKFT010000032.1"/>
</dbReference>
<organism evidence="7 8">
    <name type="scientific">Frankia umida</name>
    <dbReference type="NCBI Taxonomy" id="573489"/>
    <lineage>
        <taxon>Bacteria</taxon>
        <taxon>Bacillati</taxon>
        <taxon>Actinomycetota</taxon>
        <taxon>Actinomycetes</taxon>
        <taxon>Frankiales</taxon>
        <taxon>Frankiaceae</taxon>
        <taxon>Frankia</taxon>
    </lineage>
</organism>
<evidence type="ECO:0000256" key="2">
    <source>
        <dbReference type="ARBA" id="ARBA00022490"/>
    </source>
</evidence>
<reference evidence="7 8" key="1">
    <citation type="submission" date="2022-04" db="EMBL/GenBank/DDBJ databases">
        <title>Genome diversity in the genus Frankia.</title>
        <authorList>
            <person name="Carlos-Shanley C."/>
            <person name="Hahn D."/>
        </authorList>
    </citation>
    <scope>NUCLEOTIDE SEQUENCE [LARGE SCALE GENOMIC DNA]</scope>
    <source>
        <strain evidence="7 8">Ag45/Mut15</strain>
    </source>
</reference>
<keyword evidence="8" id="KW-1185">Reference proteome</keyword>
<sequence length="228" mass="24462">MHAAEEMVLQIAEAEALQLQLRGHVQADVAGPDQVTTVAGFDVAYDTESDVVAGAVVILAAPTWEVVGSATTVGRAAFPYVPGLLSFRELPPLLDAWDEVLPKLSTPPDLVLCDGHGIAHPRRFGLACHLGITLNLPTIGVAKTPFVGTHTSPGQRRGERTEILLDGEPVGAALRTRDGVREVYLSVGHRSNLDSACRWVLELCPKYRLPETTRAADRLSRAALAAHR</sequence>
<dbReference type="Gene3D" id="3.30.2170.10">
    <property type="entry name" value="archaeoglobus fulgidus dsm 4304 superfamily"/>
    <property type="match status" value="1"/>
</dbReference>
<comment type="cofactor">
    <cofactor evidence="6">
        <name>Mg(2+)</name>
        <dbReference type="ChEBI" id="CHEBI:18420"/>
    </cofactor>
</comment>
<keyword evidence="6" id="KW-0234">DNA repair</keyword>
<keyword evidence="6" id="KW-0479">Metal-binding</keyword>
<keyword evidence="6" id="KW-0460">Magnesium</keyword>
<comment type="catalytic activity">
    <reaction evidence="6">
        <text>Endonucleolytic cleavage at apurinic or apyrimidinic sites to products with a 5'-phosphate.</text>
        <dbReference type="EC" id="3.1.21.7"/>
    </reaction>
</comment>
<comment type="function">
    <text evidence="6">DNA repair enzyme involved in the repair of deaminated bases. Selectively cleaves double-stranded DNA at the second phosphodiester bond 3' to a deoxyinosine leaving behind the intact lesion on the nicked DNA.</text>
</comment>
<proteinExistence type="inferred from homology"/>
<dbReference type="PANTHER" id="PTHR28511">
    <property type="entry name" value="ENDONUCLEASE V"/>
    <property type="match status" value="1"/>
</dbReference>
<gene>
    <name evidence="6" type="primary">nfi</name>
    <name evidence="7" type="ORF">MXD59_21800</name>
</gene>
<dbReference type="HAMAP" id="MF_00801">
    <property type="entry name" value="Endonuclease_5"/>
    <property type="match status" value="1"/>
</dbReference>
<keyword evidence="5 6" id="KW-0378">Hydrolase</keyword>
<comment type="similarity">
    <text evidence="6">Belongs to the endonuclease V family.</text>
</comment>
<dbReference type="GO" id="GO:0004519">
    <property type="term" value="F:endonuclease activity"/>
    <property type="evidence" value="ECO:0007669"/>
    <property type="project" value="UniProtKB-KW"/>
</dbReference>
<protein>
    <recommendedName>
        <fullName evidence="6">Endonuclease V</fullName>
        <ecNumber evidence="6">3.1.21.7</ecNumber>
    </recommendedName>
    <alternativeName>
        <fullName evidence="6">Deoxyinosine 3'endonuclease</fullName>
    </alternativeName>
    <alternativeName>
        <fullName evidence="6">Deoxyribonuclease V</fullName>
        <shortName evidence="6">DNase V</shortName>
    </alternativeName>
</protein>
<keyword evidence="6" id="KW-0227">DNA damage</keyword>